<gene>
    <name evidence="3" type="ORF">BKA03_002720</name>
</gene>
<keyword evidence="1" id="KW-1133">Transmembrane helix</keyword>
<feature type="transmembrane region" description="Helical" evidence="1">
    <location>
        <begin position="75"/>
        <end position="103"/>
    </location>
</feature>
<dbReference type="Pfam" id="PF13828">
    <property type="entry name" value="DUF4190"/>
    <property type="match status" value="1"/>
</dbReference>
<sequence length="106" mass="11031">MSVTPGVGQPNTPVYAVKPPMLTLAVVSLCFGIAGVLMLWVPFFGWSLGIVAVLTGHVAVSHIKRSIQPRSGKGLAIGGLVTGYFATVVGTGFFIVTVIIAVVRNH</sequence>
<evidence type="ECO:0000259" key="2">
    <source>
        <dbReference type="Pfam" id="PF13828"/>
    </source>
</evidence>
<evidence type="ECO:0000256" key="1">
    <source>
        <dbReference type="SAM" id="Phobius"/>
    </source>
</evidence>
<dbReference type="EMBL" id="JACBZO010000001">
    <property type="protein sequence ID" value="NYI42601.1"/>
    <property type="molecule type" value="Genomic_DNA"/>
</dbReference>
<dbReference type="Proteomes" id="UP000547973">
    <property type="component" value="Unassembled WGS sequence"/>
</dbReference>
<keyword evidence="4" id="KW-1185">Reference proteome</keyword>
<organism evidence="3 4">
    <name type="scientific">Demequina lutea</name>
    <dbReference type="NCBI Taxonomy" id="431489"/>
    <lineage>
        <taxon>Bacteria</taxon>
        <taxon>Bacillati</taxon>
        <taxon>Actinomycetota</taxon>
        <taxon>Actinomycetes</taxon>
        <taxon>Micrococcales</taxon>
        <taxon>Demequinaceae</taxon>
        <taxon>Demequina</taxon>
    </lineage>
</organism>
<dbReference type="InterPro" id="IPR025241">
    <property type="entry name" value="DUF4190"/>
</dbReference>
<evidence type="ECO:0000313" key="4">
    <source>
        <dbReference type="Proteomes" id="UP000547973"/>
    </source>
</evidence>
<accession>A0A7Z0CII2</accession>
<feature type="transmembrane region" description="Helical" evidence="1">
    <location>
        <begin position="21"/>
        <end position="40"/>
    </location>
</feature>
<protein>
    <recommendedName>
        <fullName evidence="2">DUF4190 domain-containing protein</fullName>
    </recommendedName>
</protein>
<evidence type="ECO:0000313" key="3">
    <source>
        <dbReference type="EMBL" id="NYI42601.1"/>
    </source>
</evidence>
<name>A0A7Z0CII2_9MICO</name>
<keyword evidence="1" id="KW-0472">Membrane</keyword>
<keyword evidence="1" id="KW-0812">Transmembrane</keyword>
<proteinExistence type="predicted"/>
<dbReference type="RefSeq" id="WP_062075573.1">
    <property type="nucleotide sequence ID" value="NZ_BBRC01000011.1"/>
</dbReference>
<feature type="domain" description="DUF4190" evidence="2">
    <location>
        <begin position="24"/>
        <end position="90"/>
    </location>
</feature>
<reference evidence="3 4" key="1">
    <citation type="submission" date="2020-07" db="EMBL/GenBank/DDBJ databases">
        <title>Sequencing the genomes of 1000 actinobacteria strains.</title>
        <authorList>
            <person name="Klenk H.-P."/>
        </authorList>
    </citation>
    <scope>NUCLEOTIDE SEQUENCE [LARGE SCALE GENOMIC DNA]</scope>
    <source>
        <strain evidence="3 4">DSM 19970</strain>
    </source>
</reference>
<dbReference type="AlphaFoldDB" id="A0A7Z0CII2"/>
<comment type="caution">
    <text evidence="3">The sequence shown here is derived from an EMBL/GenBank/DDBJ whole genome shotgun (WGS) entry which is preliminary data.</text>
</comment>
<feature type="transmembrane region" description="Helical" evidence="1">
    <location>
        <begin position="46"/>
        <end position="63"/>
    </location>
</feature>